<comment type="caution">
    <text evidence="3">The sequence shown here is derived from an EMBL/GenBank/DDBJ whole genome shotgun (WGS) entry which is preliminary data.</text>
</comment>
<dbReference type="Proteomes" id="UP000226431">
    <property type="component" value="Unassembled WGS sequence"/>
</dbReference>
<gene>
    <name evidence="3" type="ORF">CDD80_3786</name>
</gene>
<accession>A0A2C5ZIV5</accession>
<keyword evidence="4" id="KW-1185">Reference proteome</keyword>
<evidence type="ECO:0000256" key="1">
    <source>
        <dbReference type="SAM" id="MobiDB-lite"/>
    </source>
</evidence>
<feature type="compositionally biased region" description="Basic and acidic residues" evidence="1">
    <location>
        <begin position="105"/>
        <end position="114"/>
    </location>
</feature>
<reference evidence="3 4" key="1">
    <citation type="submission" date="2017-06" db="EMBL/GenBank/DDBJ databases">
        <title>Ant-infecting Ophiocordyceps genomes reveal a high diversity of potential behavioral manipulation genes and a possible major role for enterotoxins.</title>
        <authorList>
            <person name="De Bekker C."/>
            <person name="Evans H.C."/>
            <person name="Brachmann A."/>
            <person name="Hughes D.P."/>
        </authorList>
    </citation>
    <scope>NUCLEOTIDE SEQUENCE [LARGE SCALE GENOMIC DNA]</scope>
    <source>
        <strain evidence="3 4">Map16</strain>
    </source>
</reference>
<feature type="signal peptide" evidence="2">
    <location>
        <begin position="1"/>
        <end position="29"/>
    </location>
</feature>
<feature type="region of interest" description="Disordered" evidence="1">
    <location>
        <begin position="327"/>
        <end position="412"/>
    </location>
</feature>
<keyword evidence="2" id="KW-0732">Signal</keyword>
<feature type="compositionally biased region" description="Basic and acidic residues" evidence="1">
    <location>
        <begin position="57"/>
        <end position="67"/>
    </location>
</feature>
<name>A0A2C5ZIV5_9HYPO</name>
<feature type="compositionally biased region" description="Basic and acidic residues" evidence="1">
    <location>
        <begin position="160"/>
        <end position="180"/>
    </location>
</feature>
<evidence type="ECO:0000313" key="4">
    <source>
        <dbReference type="Proteomes" id="UP000226431"/>
    </source>
</evidence>
<feature type="region of interest" description="Disordered" evidence="1">
    <location>
        <begin position="32"/>
        <end position="132"/>
    </location>
</feature>
<dbReference type="EMBL" id="NJES01000034">
    <property type="protein sequence ID" value="PHH79793.1"/>
    <property type="molecule type" value="Genomic_DNA"/>
</dbReference>
<evidence type="ECO:0000256" key="2">
    <source>
        <dbReference type="SAM" id="SignalP"/>
    </source>
</evidence>
<feature type="compositionally biased region" description="Polar residues" evidence="1">
    <location>
        <begin position="121"/>
        <end position="132"/>
    </location>
</feature>
<dbReference type="OrthoDB" id="4927895at2759"/>
<proteinExistence type="predicted"/>
<feature type="compositionally biased region" description="Basic and acidic residues" evidence="1">
    <location>
        <begin position="245"/>
        <end position="272"/>
    </location>
</feature>
<feature type="region of interest" description="Disordered" evidence="1">
    <location>
        <begin position="154"/>
        <end position="180"/>
    </location>
</feature>
<protein>
    <submittedName>
        <fullName evidence="3">Uncharacterized protein</fullName>
    </submittedName>
</protein>
<dbReference type="AlphaFoldDB" id="A0A2C5ZIV5"/>
<organism evidence="3 4">
    <name type="scientific">Ophiocordyceps camponoti-rufipedis</name>
    <dbReference type="NCBI Taxonomy" id="2004952"/>
    <lineage>
        <taxon>Eukaryota</taxon>
        <taxon>Fungi</taxon>
        <taxon>Dikarya</taxon>
        <taxon>Ascomycota</taxon>
        <taxon>Pezizomycotina</taxon>
        <taxon>Sordariomycetes</taxon>
        <taxon>Hypocreomycetidae</taxon>
        <taxon>Hypocreales</taxon>
        <taxon>Ophiocordycipitaceae</taxon>
        <taxon>Ophiocordyceps</taxon>
    </lineage>
</organism>
<feature type="chain" id="PRO_5012406218" evidence="2">
    <location>
        <begin position="30"/>
        <end position="457"/>
    </location>
</feature>
<evidence type="ECO:0000313" key="3">
    <source>
        <dbReference type="EMBL" id="PHH79793.1"/>
    </source>
</evidence>
<feature type="region of interest" description="Disordered" evidence="1">
    <location>
        <begin position="217"/>
        <end position="288"/>
    </location>
</feature>
<sequence>MGQPLGGVSSALLLALYLTLILWTTPCMAAPQLSSPSPMFRDNLRKSASTGSIGSKMLKDIGRERTWHSFTPAQLGKSRKTHPVDGGHSSLSPMDRRVRPGLPEKSNRKPASREKPHKQNPGFTESSTESLASSKMAWMKEKQAFERPAKLMGGQFSTPRKKEVGGMSKPEKQHSDVMRPVKKVQDAAAALPVKKTQLRNLPGWLRAALRGVGMYEGGGLKVKSKNGGKGGKMNGIAQKSAIRPDQAKDAKTRPQQAKDAETGPRQAAKMDHPPAGAKNLGTANDSPQRIEKSAIAAERNRLFPKENTQFQSDAGDVYWTVKRHGQPLSEAEFRSKESLGKGSESLWRGRGEKFHPIQPSREVQPGPGMQAEKTNSRTAAGARFEQFGKPLTQEDREFLKPKTGKKRTSHPTLRQLDKARSYVSVDLANVNHAAAVKDQPSFTKKVGRFFRMGKDKD</sequence>